<dbReference type="PROSITE" id="PS50103">
    <property type="entry name" value="ZF_C3H1"/>
    <property type="match status" value="1"/>
</dbReference>
<evidence type="ECO:0000256" key="8">
    <source>
        <dbReference type="SAM" id="MobiDB-lite"/>
    </source>
</evidence>
<evidence type="ECO:0008006" key="13">
    <source>
        <dbReference type="Google" id="ProtNLM"/>
    </source>
</evidence>
<feature type="compositionally biased region" description="Polar residues" evidence="8">
    <location>
        <begin position="525"/>
        <end position="541"/>
    </location>
</feature>
<dbReference type="Pfam" id="PF23182">
    <property type="entry name" value="PABC_AtC3H46"/>
    <property type="match status" value="1"/>
</dbReference>
<feature type="zinc finger region" description="C3H1-type" evidence="7">
    <location>
        <begin position="223"/>
        <end position="245"/>
    </location>
</feature>
<dbReference type="AlphaFoldDB" id="A0A444Z867"/>
<gene>
    <name evidence="11" type="ORF">Ahy_B05g078832</name>
</gene>
<keyword evidence="5" id="KW-0238">DNA-binding</keyword>
<dbReference type="InterPro" id="IPR000504">
    <property type="entry name" value="RRM_dom"/>
</dbReference>
<feature type="region of interest" description="Disordered" evidence="8">
    <location>
        <begin position="424"/>
        <end position="449"/>
    </location>
</feature>
<keyword evidence="3 7" id="KW-0862">Zinc</keyword>
<feature type="region of interest" description="Disordered" evidence="8">
    <location>
        <begin position="510"/>
        <end position="541"/>
    </location>
</feature>
<dbReference type="SMART" id="SM00356">
    <property type="entry name" value="ZnF_C3H1"/>
    <property type="match status" value="1"/>
</dbReference>
<dbReference type="InterPro" id="IPR056276">
    <property type="entry name" value="AtC3H46-like_PABC-like"/>
</dbReference>
<keyword evidence="4 6" id="KW-0694">RNA-binding</keyword>
<feature type="domain" description="RRM" evidence="9">
    <location>
        <begin position="349"/>
        <end position="425"/>
    </location>
</feature>
<dbReference type="PANTHER" id="PTHR24009:SF41">
    <property type="entry name" value="ZINC FINGER CCCH DOMAIN-CONTAINING PROTEIN 55"/>
    <property type="match status" value="1"/>
</dbReference>
<dbReference type="Proteomes" id="UP000289738">
    <property type="component" value="Chromosome B05"/>
</dbReference>
<dbReference type="InterPro" id="IPR035979">
    <property type="entry name" value="RBD_domain_sf"/>
</dbReference>
<evidence type="ECO:0000256" key="7">
    <source>
        <dbReference type="PROSITE-ProRule" id="PRU00723"/>
    </source>
</evidence>
<keyword evidence="2 7" id="KW-0863">Zinc-finger</keyword>
<evidence type="ECO:0000259" key="10">
    <source>
        <dbReference type="PROSITE" id="PS50103"/>
    </source>
</evidence>
<name>A0A444Z867_ARAHY</name>
<evidence type="ECO:0000256" key="5">
    <source>
        <dbReference type="ARBA" id="ARBA00023125"/>
    </source>
</evidence>
<dbReference type="PANTHER" id="PTHR24009">
    <property type="entry name" value="RNA-BINDING (RRM/RBD/RNP MOTIFS)"/>
    <property type="match status" value="1"/>
</dbReference>
<dbReference type="CDD" id="cd12458">
    <property type="entry name" value="RRM_AtC3H46_like"/>
    <property type="match status" value="1"/>
</dbReference>
<dbReference type="InterPro" id="IPR012677">
    <property type="entry name" value="Nucleotide-bd_a/b_plait_sf"/>
</dbReference>
<evidence type="ECO:0000256" key="3">
    <source>
        <dbReference type="ARBA" id="ARBA00022833"/>
    </source>
</evidence>
<feature type="compositionally biased region" description="Polar residues" evidence="8">
    <location>
        <begin position="80"/>
        <end position="91"/>
    </location>
</feature>
<dbReference type="Pfam" id="PF00076">
    <property type="entry name" value="RRM_1"/>
    <property type="match status" value="1"/>
</dbReference>
<organism evidence="11 12">
    <name type="scientific">Arachis hypogaea</name>
    <name type="common">Peanut</name>
    <dbReference type="NCBI Taxonomy" id="3818"/>
    <lineage>
        <taxon>Eukaryota</taxon>
        <taxon>Viridiplantae</taxon>
        <taxon>Streptophyta</taxon>
        <taxon>Embryophyta</taxon>
        <taxon>Tracheophyta</taxon>
        <taxon>Spermatophyta</taxon>
        <taxon>Magnoliopsida</taxon>
        <taxon>eudicotyledons</taxon>
        <taxon>Gunneridae</taxon>
        <taxon>Pentapetalae</taxon>
        <taxon>rosids</taxon>
        <taxon>fabids</taxon>
        <taxon>Fabales</taxon>
        <taxon>Fabaceae</taxon>
        <taxon>Papilionoideae</taxon>
        <taxon>50 kb inversion clade</taxon>
        <taxon>dalbergioids sensu lato</taxon>
        <taxon>Dalbergieae</taxon>
        <taxon>Pterocarpus clade</taxon>
        <taxon>Arachis</taxon>
    </lineage>
</organism>
<sequence>MASSSYEATNVVLSKIKSIEPENASKIMGYLLMNLEDSELVRLACSPDPVLHNIVIRVKTHLGLTLSSPSSSPSPLNPITRPSTNPFSKSSPRLVASNGFDFARNPSSPSSSAWPLSGIPNNPISPKSSPLLSYENIRSVAVQSPSFSPRVNGDCNPVGGDFVDEQQVDEYFPFLGNEEVLDLGGQNLQSLNNGDAPFHRRSYSASDACFGLEEGGPGIGYKPCLYFARGFCKNGSNCKFVHGALNDSFGAIVGSPSRFEGLEQHEEFLRLKTEHHRRLMASQLVAGTSPSSYDKYIDFLIMQQNDPQRAAATTAYMMGEEFHNFGRGRPERNEFLAMISAEKPNSASRQIYLTFPAESSFKDEDVSEYFSKFGPVQDVRIPYQQKRMFGFVTFVYPETVRLILSKGNPHFICDSRVLVKPYKEKGKIPDKRQQQQQSERGDFSPCLSPRFDSKEPYDFHLGARMLYNPHDILLRRKLEEQAELQQVIDLQERRLKNLQLPDFKNIPIHHHHHQRSHSVGAPSPLSHQLHGQVSTADLSSQNNIKGDLTGYQGGLSYTLSLGTAEGEEEQPQPQKEVGLAFIGGFECSSEKNNANANVEVKNLDNRSVEQALPDSFFASPTKAAGDNVSDFSSLADVNESAALSASTYSHNEKPLPAKWLLLINFLYNPRFIEAYRRKLRAGPSISLSGIVESNGMQGPHGKGERERKMGGNTCCCHMVLTLNEQLYNWHHTHFAIRLIDMLVFQCYVLWDDA</sequence>
<dbReference type="FunFam" id="3.30.70.330:FF:000678">
    <property type="entry name" value="zinc finger CCCH domain-containing protein 53-like isoform X2"/>
    <property type="match status" value="1"/>
</dbReference>
<protein>
    <recommendedName>
        <fullName evidence="13">Zinc finger CCCH domain-containing protein</fullName>
    </recommendedName>
</protein>
<evidence type="ECO:0000256" key="2">
    <source>
        <dbReference type="ARBA" id="ARBA00022771"/>
    </source>
</evidence>
<dbReference type="STRING" id="3818.A0A444Z867"/>
<dbReference type="SUPFAM" id="SSF90229">
    <property type="entry name" value="CCCH zinc finger"/>
    <property type="match status" value="1"/>
</dbReference>
<evidence type="ECO:0000256" key="4">
    <source>
        <dbReference type="ARBA" id="ARBA00022884"/>
    </source>
</evidence>
<evidence type="ECO:0000259" key="9">
    <source>
        <dbReference type="PROSITE" id="PS50102"/>
    </source>
</evidence>
<dbReference type="InterPro" id="IPR036855">
    <property type="entry name" value="Znf_CCCH_sf"/>
</dbReference>
<proteinExistence type="predicted"/>
<dbReference type="GO" id="GO:0008270">
    <property type="term" value="F:zinc ion binding"/>
    <property type="evidence" value="ECO:0007669"/>
    <property type="project" value="UniProtKB-KW"/>
</dbReference>
<evidence type="ECO:0000313" key="11">
    <source>
        <dbReference type="EMBL" id="RYR10366.1"/>
    </source>
</evidence>
<dbReference type="GO" id="GO:0003677">
    <property type="term" value="F:DNA binding"/>
    <property type="evidence" value="ECO:0007669"/>
    <property type="project" value="UniProtKB-KW"/>
</dbReference>
<dbReference type="InterPro" id="IPR000571">
    <property type="entry name" value="Znf_CCCH"/>
</dbReference>
<evidence type="ECO:0000313" key="12">
    <source>
        <dbReference type="Proteomes" id="UP000289738"/>
    </source>
</evidence>
<dbReference type="SUPFAM" id="SSF54928">
    <property type="entry name" value="RNA-binding domain, RBD"/>
    <property type="match status" value="1"/>
</dbReference>
<evidence type="ECO:0000256" key="1">
    <source>
        <dbReference type="ARBA" id="ARBA00022723"/>
    </source>
</evidence>
<dbReference type="EMBL" id="SDMP01000015">
    <property type="protein sequence ID" value="RYR10366.1"/>
    <property type="molecule type" value="Genomic_DNA"/>
</dbReference>
<keyword evidence="12" id="KW-1185">Reference proteome</keyword>
<dbReference type="SMART" id="SM00360">
    <property type="entry name" value="RRM"/>
    <property type="match status" value="1"/>
</dbReference>
<dbReference type="GO" id="GO:0003723">
    <property type="term" value="F:RNA binding"/>
    <property type="evidence" value="ECO:0007669"/>
    <property type="project" value="UniProtKB-UniRule"/>
</dbReference>
<feature type="compositionally biased region" description="Basic and acidic residues" evidence="8">
    <location>
        <begin position="424"/>
        <end position="433"/>
    </location>
</feature>
<comment type="caution">
    <text evidence="11">The sequence shown here is derived from an EMBL/GenBank/DDBJ whole genome shotgun (WGS) entry which is preliminary data.</text>
</comment>
<dbReference type="Gene3D" id="3.30.70.330">
    <property type="match status" value="1"/>
</dbReference>
<feature type="domain" description="C3H1-type" evidence="10">
    <location>
        <begin position="223"/>
        <end position="245"/>
    </location>
</feature>
<reference evidence="11 12" key="1">
    <citation type="submission" date="2019-01" db="EMBL/GenBank/DDBJ databases">
        <title>Sequencing of cultivated peanut Arachis hypogaea provides insights into genome evolution and oil improvement.</title>
        <authorList>
            <person name="Chen X."/>
        </authorList>
    </citation>
    <scope>NUCLEOTIDE SEQUENCE [LARGE SCALE GENOMIC DNA]</scope>
    <source>
        <strain evidence="12">cv. Fuhuasheng</strain>
        <tissue evidence="11">Leaves</tissue>
    </source>
</reference>
<feature type="region of interest" description="Disordered" evidence="8">
    <location>
        <begin position="66"/>
        <end position="91"/>
    </location>
</feature>
<accession>A0A444Z867</accession>
<keyword evidence="1 7" id="KW-0479">Metal-binding</keyword>
<dbReference type="InterPro" id="IPR034365">
    <property type="entry name" value="AtC3H46-like_RRM"/>
</dbReference>
<evidence type="ECO:0000256" key="6">
    <source>
        <dbReference type="PROSITE-ProRule" id="PRU00176"/>
    </source>
</evidence>
<dbReference type="Pfam" id="PF00642">
    <property type="entry name" value="zf-CCCH"/>
    <property type="match status" value="1"/>
</dbReference>
<dbReference type="Gene3D" id="1.20.120.1350">
    <property type="entry name" value="Pneumovirus matrix protein 2 (M2), zinc-binding domain"/>
    <property type="match status" value="1"/>
</dbReference>
<dbReference type="PROSITE" id="PS50102">
    <property type="entry name" value="RRM"/>
    <property type="match status" value="1"/>
</dbReference>